<dbReference type="EMBL" id="CP131061">
    <property type="protein sequence ID" value="WNY26262.1"/>
    <property type="molecule type" value="Genomic_DNA"/>
</dbReference>
<dbReference type="RefSeq" id="WP_338097800.1">
    <property type="nucleotide sequence ID" value="NZ_CP131061.1"/>
</dbReference>
<name>A0AA96V463_9EURY</name>
<proteinExistence type="predicted"/>
<reference evidence="1 2" key="1">
    <citation type="submission" date="2023-07" db="EMBL/GenBank/DDBJ databases">
        <title>Closed genome sequence of Methanosarcinaceae archaeon Am2.</title>
        <authorList>
            <person name="Poehlein A."/>
            <person name="Protasov E."/>
            <person name="Platt K."/>
            <person name="Reeh H."/>
            <person name="Daniel R."/>
            <person name="Brune A."/>
        </authorList>
    </citation>
    <scope>NUCLEOTIDE SEQUENCE [LARGE SCALE GENOMIC DNA]</scope>
    <source>
        <strain evidence="1 2">Am2</strain>
    </source>
</reference>
<organism evidence="1 2">
    <name type="scientific">Methanolapillus ohkumae</name>
    <dbReference type="NCBI Taxonomy" id="3028298"/>
    <lineage>
        <taxon>Archaea</taxon>
        <taxon>Methanobacteriati</taxon>
        <taxon>Methanobacteriota</taxon>
        <taxon>Stenosarchaea group</taxon>
        <taxon>Methanomicrobia</taxon>
        <taxon>Methanosarcinales</taxon>
        <taxon>Methanosarcinaceae</taxon>
        <taxon>Methanolapillus</taxon>
    </lineage>
</organism>
<protein>
    <submittedName>
        <fullName evidence="1">Uncharacterized protein</fullName>
    </submittedName>
</protein>
<dbReference type="GeneID" id="89227419"/>
<keyword evidence="2" id="KW-1185">Reference proteome</keyword>
<dbReference type="Proteomes" id="UP001304970">
    <property type="component" value="Chromosome"/>
</dbReference>
<evidence type="ECO:0000313" key="2">
    <source>
        <dbReference type="Proteomes" id="UP001304970"/>
    </source>
</evidence>
<sequence length="221" mass="24991">MTDVIILWDKPVYFERLFQEYGINTITAMPGSLNSPHLAPAKMILIPAGFLSEKAISAGLNQKKVIDKLKNFVENGGTLLIFSPMADSDFSWLSLPVRYKREDIFLSENSLSESGLSEKNPLEKNPLENKAADLLLNPDLDEYFCDGYFENLSEKSIFSDFESNEKVMDSALISVLKTDCKNRPVHLRIGQGKGQIILSTVHEFFSKKYFKSLLTNQKIKI</sequence>
<accession>A0AA96V463</accession>
<evidence type="ECO:0000313" key="1">
    <source>
        <dbReference type="EMBL" id="WNY26262.1"/>
    </source>
</evidence>
<dbReference type="AlphaFoldDB" id="A0AA96V463"/>
<gene>
    <name evidence="1" type="ORF">MsAm2_00220</name>
</gene>